<dbReference type="EC" id="2.1.1.107" evidence="4"/>
<keyword evidence="4" id="KW-0808">Transferase</keyword>
<feature type="region of interest" description="Disordered" evidence="2">
    <location>
        <begin position="1"/>
        <end position="33"/>
    </location>
</feature>
<evidence type="ECO:0000313" key="5">
    <source>
        <dbReference type="Proteomes" id="UP000236724"/>
    </source>
</evidence>
<keyword evidence="5" id="KW-1185">Reference proteome</keyword>
<feature type="region of interest" description="Disordered" evidence="2">
    <location>
        <begin position="399"/>
        <end position="421"/>
    </location>
</feature>
<feature type="compositionally biased region" description="Basic and acidic residues" evidence="2">
    <location>
        <begin position="234"/>
        <end position="246"/>
    </location>
</feature>
<reference evidence="4 5" key="1">
    <citation type="submission" date="2016-10" db="EMBL/GenBank/DDBJ databases">
        <authorList>
            <person name="de Groot N.N."/>
        </authorList>
    </citation>
    <scope>NUCLEOTIDE SEQUENCE [LARGE SCALE GENOMIC DNA]</scope>
    <source>
        <strain evidence="4">MBHS1</strain>
    </source>
</reference>
<sequence>MSDEANTSDREETPVSNVSETAQVTENKPVNPPPTQKKRVWLWLVLLAALAAGSSFLSWQLWQQLQTIYAKLETGSQPDRGSLGQLQQQFADLEQQQQQQTPLQSQFQQQIKTLQQQQQQLQRAYQTLYQRLHKVGDEDDWSLAEVRYLLRIAHQRLLLGQDARAALLALTTADSRMQNAGPLFLSVRRQLTEDIEQLQKVKAPDINGMAFKLASASQKIGDLPLAQGMLHQRPVLEKKRRNDTGNEQKQAPVSEDDNWENISAAVWNELRQLVVVRYNQNNETGLLSPEQRNFLSENMRIKLEIARLLLLNKSTRQFHVEIQAIQQGLKHYYDLDDSAVIHLQDNLTAMLNTELNPQWPDISRSLHALERLNQKMQTGMMNNKQNEPIIPVPLANEEALEKHESEMPEIENTTSEEVPAT</sequence>
<evidence type="ECO:0000313" key="4">
    <source>
        <dbReference type="EMBL" id="SEH07590.1"/>
    </source>
</evidence>
<dbReference type="AlphaFoldDB" id="A0A1H6FBW6"/>
<dbReference type="PANTHER" id="PTHR38043:SF1">
    <property type="entry name" value="PROTEIN HEMX"/>
    <property type="match status" value="1"/>
</dbReference>
<feature type="compositionally biased region" description="Polar residues" evidence="2">
    <location>
        <begin position="411"/>
        <end position="421"/>
    </location>
</feature>
<dbReference type="EMBL" id="FMSV02000537">
    <property type="protein sequence ID" value="SEH07590.1"/>
    <property type="molecule type" value="Genomic_DNA"/>
</dbReference>
<keyword evidence="3" id="KW-0472">Membrane</keyword>
<proteinExistence type="predicted"/>
<dbReference type="Pfam" id="PF04375">
    <property type="entry name" value="HemX"/>
    <property type="match status" value="1"/>
</dbReference>
<keyword evidence="3" id="KW-1133">Transmembrane helix</keyword>
<feature type="compositionally biased region" description="Polar residues" evidence="2">
    <location>
        <begin position="14"/>
        <end position="28"/>
    </location>
</feature>
<evidence type="ECO:0000256" key="2">
    <source>
        <dbReference type="SAM" id="MobiDB-lite"/>
    </source>
</evidence>
<keyword evidence="3" id="KW-0812">Transmembrane</keyword>
<dbReference type="InterPro" id="IPR007470">
    <property type="entry name" value="HemX"/>
</dbReference>
<dbReference type="Proteomes" id="UP000236724">
    <property type="component" value="Unassembled WGS sequence"/>
</dbReference>
<evidence type="ECO:0000256" key="1">
    <source>
        <dbReference type="SAM" id="Coils"/>
    </source>
</evidence>
<dbReference type="PANTHER" id="PTHR38043">
    <property type="entry name" value="PROTEIN HEMX"/>
    <property type="match status" value="1"/>
</dbReference>
<organism evidence="4 5">
    <name type="scientific">Candidatus Venteria ishoeyi</name>
    <dbReference type="NCBI Taxonomy" id="1899563"/>
    <lineage>
        <taxon>Bacteria</taxon>
        <taxon>Pseudomonadati</taxon>
        <taxon>Pseudomonadota</taxon>
        <taxon>Gammaproteobacteria</taxon>
        <taxon>Thiotrichales</taxon>
        <taxon>Thiotrichaceae</taxon>
        <taxon>Venteria</taxon>
    </lineage>
</organism>
<keyword evidence="1" id="KW-0175">Coiled coil</keyword>
<evidence type="ECO:0000256" key="3">
    <source>
        <dbReference type="SAM" id="Phobius"/>
    </source>
</evidence>
<feature type="region of interest" description="Disordered" evidence="2">
    <location>
        <begin position="232"/>
        <end position="254"/>
    </location>
</feature>
<feature type="coiled-coil region" evidence="1">
    <location>
        <begin position="104"/>
        <end position="131"/>
    </location>
</feature>
<feature type="transmembrane region" description="Helical" evidence="3">
    <location>
        <begin position="40"/>
        <end position="62"/>
    </location>
</feature>
<name>A0A1H6FBW6_9GAMM</name>
<protein>
    <submittedName>
        <fullName evidence="4">Putative uroporphyrinogen-III C-methyltransferase</fullName>
        <ecNumber evidence="4">2.1.1.107</ecNumber>
    </submittedName>
</protein>
<dbReference type="GO" id="GO:0032259">
    <property type="term" value="P:methylation"/>
    <property type="evidence" value="ECO:0007669"/>
    <property type="project" value="UniProtKB-KW"/>
</dbReference>
<dbReference type="OrthoDB" id="5739852at2"/>
<accession>A0A1H6FBW6</accession>
<keyword evidence="4" id="KW-0489">Methyltransferase</keyword>
<dbReference type="RefSeq" id="WP_146066822.1">
    <property type="nucleotide sequence ID" value="NZ_FMSV02000537.1"/>
</dbReference>
<dbReference type="GO" id="GO:0004851">
    <property type="term" value="F:uroporphyrin-III C-methyltransferase activity"/>
    <property type="evidence" value="ECO:0007669"/>
    <property type="project" value="UniProtKB-EC"/>
</dbReference>
<gene>
    <name evidence="4" type="primary">hemX</name>
    <name evidence="4" type="ORF">MBHS_03466</name>
</gene>